<evidence type="ECO:0000256" key="2">
    <source>
        <dbReference type="ARBA" id="ARBA00022801"/>
    </source>
</evidence>
<gene>
    <name evidence="3" type="ORF">ACFOD4_06755</name>
</gene>
<evidence type="ECO:0000256" key="1">
    <source>
        <dbReference type="ARBA" id="ARBA00005622"/>
    </source>
</evidence>
<dbReference type="PANTHER" id="PTHR40841:SF2">
    <property type="entry name" value="SIDEROPHORE-DEGRADING ESTERASE (EUROFUNG)"/>
    <property type="match status" value="1"/>
</dbReference>
<dbReference type="Proteomes" id="UP001595593">
    <property type="component" value="Unassembled WGS sequence"/>
</dbReference>
<dbReference type="InterPro" id="IPR052558">
    <property type="entry name" value="Siderophore_Hydrolase_D"/>
</dbReference>
<dbReference type="Gene3D" id="3.40.50.1820">
    <property type="entry name" value="alpha/beta hydrolase"/>
    <property type="match status" value="1"/>
</dbReference>
<dbReference type="RefSeq" id="WP_379595167.1">
    <property type="nucleotide sequence ID" value="NZ_JBHRTN010000007.1"/>
</dbReference>
<dbReference type="SUPFAM" id="SSF53474">
    <property type="entry name" value="alpha/beta-Hydrolases"/>
    <property type="match status" value="1"/>
</dbReference>
<reference evidence="4" key="1">
    <citation type="journal article" date="2019" name="Int. J. Syst. Evol. Microbiol.">
        <title>The Global Catalogue of Microorganisms (GCM) 10K type strain sequencing project: providing services to taxonomists for standard genome sequencing and annotation.</title>
        <authorList>
            <consortium name="The Broad Institute Genomics Platform"/>
            <consortium name="The Broad Institute Genome Sequencing Center for Infectious Disease"/>
            <person name="Wu L."/>
            <person name="Ma J."/>
        </authorList>
    </citation>
    <scope>NUCLEOTIDE SEQUENCE [LARGE SCALE GENOMIC DNA]</scope>
    <source>
        <strain evidence="4">KCTC 52094</strain>
    </source>
</reference>
<comment type="caution">
    <text evidence="3">The sequence shown here is derived from an EMBL/GenBank/DDBJ whole genome shotgun (WGS) entry which is preliminary data.</text>
</comment>
<evidence type="ECO:0000313" key="4">
    <source>
        <dbReference type="Proteomes" id="UP001595593"/>
    </source>
</evidence>
<dbReference type="Pfam" id="PF00756">
    <property type="entry name" value="Esterase"/>
    <property type="match status" value="1"/>
</dbReference>
<name>A0ABV7FZE7_9PROT</name>
<dbReference type="InterPro" id="IPR000801">
    <property type="entry name" value="Esterase-like"/>
</dbReference>
<dbReference type="GO" id="GO:0016787">
    <property type="term" value="F:hydrolase activity"/>
    <property type="evidence" value="ECO:0007669"/>
    <property type="project" value="UniProtKB-KW"/>
</dbReference>
<comment type="similarity">
    <text evidence="1">Belongs to the esterase D family.</text>
</comment>
<dbReference type="EMBL" id="JBHRTN010000007">
    <property type="protein sequence ID" value="MFC3124756.1"/>
    <property type="molecule type" value="Genomic_DNA"/>
</dbReference>
<sequence>MAAGHHDADFPAAPTHVGRRAVMSLSLAAALSRGTAAAVTLAETTHWDIESAEGNRHRILLARPSSPPPPGGYPVVFLLDGSTTFPIATAFAQQQEKRQGAARLAPALLIGMTYPDGAFETPGGPFSRDRDYTLTGLKAPDGTGQADAFLDFISGRVIPEIASQFPIDRRQLSLFGHSFGGLCALHSFLTRPAMFGTVIAASPSIWWQEGVVLQEEQRYAASLPPEAAGQRLLLTVGSLEQRTPEQIAMMSPERQAAARRRLMIGKVQDLAARMASLGPRGPRVDFVLFDGENHGSVVPPAVSRAMRFALEV</sequence>
<evidence type="ECO:0000313" key="3">
    <source>
        <dbReference type="EMBL" id="MFC3124756.1"/>
    </source>
</evidence>
<dbReference type="InterPro" id="IPR029058">
    <property type="entry name" value="AB_hydrolase_fold"/>
</dbReference>
<accession>A0ABV7FZE7</accession>
<organism evidence="3 4">
    <name type="scientific">Teichococcus globiformis</name>
    <dbReference type="NCBI Taxonomy" id="2307229"/>
    <lineage>
        <taxon>Bacteria</taxon>
        <taxon>Pseudomonadati</taxon>
        <taxon>Pseudomonadota</taxon>
        <taxon>Alphaproteobacteria</taxon>
        <taxon>Acetobacterales</taxon>
        <taxon>Roseomonadaceae</taxon>
        <taxon>Roseomonas</taxon>
    </lineage>
</organism>
<keyword evidence="4" id="KW-1185">Reference proteome</keyword>
<proteinExistence type="inferred from homology"/>
<dbReference type="PANTHER" id="PTHR40841">
    <property type="entry name" value="SIDEROPHORE TRIACETYLFUSARININE C ESTERASE"/>
    <property type="match status" value="1"/>
</dbReference>
<protein>
    <submittedName>
        <fullName evidence="3">Alpha/beta hydrolase</fullName>
    </submittedName>
</protein>
<keyword evidence="2 3" id="KW-0378">Hydrolase</keyword>